<proteinExistence type="predicted"/>
<dbReference type="Proteomes" id="UP000182114">
    <property type="component" value="Unassembled WGS sequence"/>
</dbReference>
<evidence type="ECO:0000313" key="1">
    <source>
        <dbReference type="EMBL" id="SDE64977.1"/>
    </source>
</evidence>
<dbReference type="eggNOG" id="ENOG50311FR">
    <property type="taxonomic scope" value="Bacteria"/>
</dbReference>
<reference evidence="2" key="1">
    <citation type="submission" date="2016-10" db="EMBL/GenBank/DDBJ databases">
        <authorList>
            <person name="Varghese N."/>
            <person name="Submissions S."/>
        </authorList>
    </citation>
    <scope>NUCLEOTIDE SEQUENCE [LARGE SCALE GENOMIC DNA]</scope>
    <source>
        <strain evidence="2">DSM 24729</strain>
    </source>
</reference>
<sequence length="118" mass="13174">MKCLACTTENDPSALFCKKCGAKLIASKNQDTVDVDKVVNLFLLIIGSGLVVSLFYFVINILEFIDVYSIRPLRMITNLVVPVVTLVAAILMPHQKAKVFLFVAFAIEIIFFIKYSIL</sequence>
<gene>
    <name evidence="1" type="ORF">SAMN04487992_102413</name>
</gene>
<dbReference type="EMBL" id="FNBD01000002">
    <property type="protein sequence ID" value="SDE64977.1"/>
    <property type="molecule type" value="Genomic_DNA"/>
</dbReference>
<evidence type="ECO:0000313" key="2">
    <source>
        <dbReference type="Proteomes" id="UP000182114"/>
    </source>
</evidence>
<keyword evidence="2" id="KW-1185">Reference proteome</keyword>
<dbReference type="AlphaFoldDB" id="A0A1G7EMW4"/>
<organism evidence="1 2">
    <name type="scientific">Cellulophaga baltica</name>
    <dbReference type="NCBI Taxonomy" id="76594"/>
    <lineage>
        <taxon>Bacteria</taxon>
        <taxon>Pseudomonadati</taxon>
        <taxon>Bacteroidota</taxon>
        <taxon>Flavobacteriia</taxon>
        <taxon>Flavobacteriales</taxon>
        <taxon>Flavobacteriaceae</taxon>
        <taxon>Cellulophaga</taxon>
    </lineage>
</organism>
<dbReference type="RefSeq" id="WP_024479299.1">
    <property type="nucleotide sequence ID" value="NZ_FNBD01000002.1"/>
</dbReference>
<name>A0A1G7EMW4_9FLAO</name>
<accession>A0A1G7EMW4</accession>
<protein>
    <submittedName>
        <fullName evidence="1">Uncharacterized protein</fullName>
    </submittedName>
</protein>